<reference evidence="10" key="1">
    <citation type="submission" date="2022-12" db="EMBL/GenBank/DDBJ databases">
        <title>Genome assemblies of Blomia tropicalis.</title>
        <authorList>
            <person name="Cui Y."/>
        </authorList>
    </citation>
    <scope>NUCLEOTIDE SEQUENCE</scope>
    <source>
        <tissue evidence="10">Adult mites</tissue>
    </source>
</reference>
<keyword evidence="3" id="KW-0879">Wnt signaling pathway</keyword>
<evidence type="ECO:0000256" key="7">
    <source>
        <dbReference type="SAM" id="MobiDB-lite"/>
    </source>
</evidence>
<dbReference type="InterPro" id="IPR003306">
    <property type="entry name" value="WIF"/>
</dbReference>
<dbReference type="Pfam" id="PF13339">
    <property type="entry name" value="AATF-Che1"/>
    <property type="match status" value="1"/>
</dbReference>
<protein>
    <recommendedName>
        <fullName evidence="2">Wnt inhibitory factor 1</fullName>
    </recommendedName>
</protein>
<dbReference type="InterPro" id="IPR025160">
    <property type="entry name" value="AATF"/>
</dbReference>
<dbReference type="GO" id="GO:0005730">
    <property type="term" value="C:nucleolus"/>
    <property type="evidence" value="ECO:0007669"/>
    <property type="project" value="TreeGrafter"/>
</dbReference>
<evidence type="ECO:0000256" key="6">
    <source>
        <dbReference type="PROSITE-ProRule" id="PRU00076"/>
    </source>
</evidence>
<feature type="domain" description="WIF" evidence="9">
    <location>
        <begin position="411"/>
        <end position="550"/>
    </location>
</feature>
<keyword evidence="11" id="KW-1185">Reference proteome</keyword>
<gene>
    <name evidence="10" type="ORF">RDWZM_001494</name>
</gene>
<dbReference type="PROSITE" id="PS00022">
    <property type="entry name" value="EGF_1"/>
    <property type="match status" value="1"/>
</dbReference>
<dbReference type="AlphaFoldDB" id="A0A9Q0MCI9"/>
<evidence type="ECO:0000313" key="11">
    <source>
        <dbReference type="Proteomes" id="UP001142055"/>
    </source>
</evidence>
<dbReference type="PROSITE" id="PS01186">
    <property type="entry name" value="EGF_2"/>
    <property type="match status" value="1"/>
</dbReference>
<dbReference type="SMART" id="SM00181">
    <property type="entry name" value="EGF"/>
    <property type="match status" value="3"/>
</dbReference>
<feature type="domain" description="EGF-like" evidence="8">
    <location>
        <begin position="586"/>
        <end position="618"/>
    </location>
</feature>
<keyword evidence="6" id="KW-0245">EGF-like domain</keyword>
<evidence type="ECO:0000256" key="1">
    <source>
        <dbReference type="ARBA" id="ARBA00003309"/>
    </source>
</evidence>
<dbReference type="PANTHER" id="PTHR15565:SF0">
    <property type="entry name" value="PROTEIN AATF"/>
    <property type="match status" value="1"/>
</dbReference>
<dbReference type="PRINTS" id="PR01901">
    <property type="entry name" value="WIFPROTEIN"/>
</dbReference>
<comment type="caution">
    <text evidence="10">The sequence shown here is derived from an EMBL/GenBank/DDBJ whole genome shotgun (WGS) entry which is preliminary data.</text>
</comment>
<proteinExistence type="predicted"/>
<evidence type="ECO:0000256" key="5">
    <source>
        <dbReference type="ARBA" id="ARBA00023180"/>
    </source>
</evidence>
<comment type="function">
    <text evidence="1">Binds to WNT proteins and inhibits their activities. May be involved in mesoderm segmentation.</text>
</comment>
<dbReference type="Gene3D" id="2.10.25.10">
    <property type="entry name" value="Laminin"/>
    <property type="match status" value="3"/>
</dbReference>
<dbReference type="InterPro" id="IPR013309">
    <property type="entry name" value="Wnt-inh"/>
</dbReference>
<comment type="caution">
    <text evidence="6">Lacks conserved residue(s) required for the propagation of feature annotation.</text>
</comment>
<feature type="disulfide bond" evidence="6">
    <location>
        <begin position="608"/>
        <end position="617"/>
    </location>
</feature>
<name>A0A9Q0MCI9_BLOTA</name>
<feature type="region of interest" description="Disordered" evidence="7">
    <location>
        <begin position="72"/>
        <end position="126"/>
    </location>
</feature>
<dbReference type="InterPro" id="IPR000742">
    <property type="entry name" value="EGF"/>
</dbReference>
<dbReference type="Pfam" id="PF02019">
    <property type="entry name" value="WIF"/>
    <property type="match status" value="1"/>
</dbReference>
<dbReference type="CDD" id="cd00054">
    <property type="entry name" value="EGF_CA"/>
    <property type="match status" value="1"/>
</dbReference>
<dbReference type="SMART" id="SM00469">
    <property type="entry name" value="WIF"/>
    <property type="match status" value="1"/>
</dbReference>
<dbReference type="PROSITE" id="PS50026">
    <property type="entry name" value="EGF_3"/>
    <property type="match status" value="1"/>
</dbReference>
<organism evidence="10 11">
    <name type="scientific">Blomia tropicalis</name>
    <name type="common">Mite</name>
    <dbReference type="NCBI Taxonomy" id="40697"/>
    <lineage>
        <taxon>Eukaryota</taxon>
        <taxon>Metazoa</taxon>
        <taxon>Ecdysozoa</taxon>
        <taxon>Arthropoda</taxon>
        <taxon>Chelicerata</taxon>
        <taxon>Arachnida</taxon>
        <taxon>Acari</taxon>
        <taxon>Acariformes</taxon>
        <taxon>Sarcoptiformes</taxon>
        <taxon>Astigmata</taxon>
        <taxon>Glycyphagoidea</taxon>
        <taxon>Echimyopodidae</taxon>
        <taxon>Blomia</taxon>
    </lineage>
</organism>
<sequence>MAENKIFANELQNLINPEPIFEDPEDDVNFDSGNKWFNDTNEVSNIVETPLSVKLGKNKFRFFHQLIKDTLGKNENEDDDEQDFDEELDDNEEEDEEEDEDNDDDYNDSEIEEKSVSDGQEENIDNNEGDICLLNLDTDKQLLQANSIKNQLMFYDNLLETRIKMQKLLSSINRLPQGKDFHSAKDSKSIQLTELLNDCGRGLRKLGKSLLEIDNFIDCTEKVEDDDSEEVVSSAKKRKSINFSKESLNKRFCELGQIYRPIIDNWHQRTKYVNSNVKLRKFDSFEVCPTKAIDRILCDKERLLARTKIRRSMFNIIGQKETEDEQNSSNVDIYDDDDFYHQLLKQIIENKMSDVDDSSVITKKYIEIQRMRNKLKKQVDTRASKGRKIRYDVHEKLVNFMAPVNKTTMTEEGKDELFKSLFGFPMKIFAISDGVVLQYLLDPNFEKYLPVIPSEVASVNFTWKSGDGHQYRYEFDKLQSFNEEVLYPPVISIDRIGQVPTKPTVFQVFIPCVGNTSGIALFTLGLKIIDMETDQHLSGTPINLKLQKQCSFRGPDPECDKKCGNGKCNQDKICVCPTGFLGKYCESALCYPQCMNGGTCIAPGKCACSDGFQGLHCEGGICSEKCLNGGKCIQKDKCSCRKGYYGTR</sequence>
<evidence type="ECO:0000256" key="4">
    <source>
        <dbReference type="ARBA" id="ARBA00022729"/>
    </source>
</evidence>
<dbReference type="PANTHER" id="PTHR15565">
    <property type="entry name" value="AATF PROTEIN APOPTOSIS ANTAGONIZING TRANSCRIPTION FACTOR"/>
    <property type="match status" value="1"/>
</dbReference>
<evidence type="ECO:0000256" key="2">
    <source>
        <dbReference type="ARBA" id="ARBA00013854"/>
    </source>
</evidence>
<accession>A0A9Q0MCI9</accession>
<dbReference type="InterPro" id="IPR038677">
    <property type="entry name" value="WIF_sf"/>
</dbReference>
<evidence type="ECO:0000259" key="8">
    <source>
        <dbReference type="PROSITE" id="PS50026"/>
    </source>
</evidence>
<feature type="compositionally biased region" description="Acidic residues" evidence="7">
    <location>
        <begin position="76"/>
        <end position="111"/>
    </location>
</feature>
<evidence type="ECO:0000256" key="3">
    <source>
        <dbReference type="ARBA" id="ARBA00022687"/>
    </source>
</evidence>
<keyword evidence="4" id="KW-0732">Signal</keyword>
<evidence type="ECO:0000259" key="9">
    <source>
        <dbReference type="PROSITE" id="PS50814"/>
    </source>
</evidence>
<dbReference type="GO" id="GO:0016055">
    <property type="term" value="P:Wnt signaling pathway"/>
    <property type="evidence" value="ECO:0007669"/>
    <property type="project" value="UniProtKB-KW"/>
</dbReference>
<keyword evidence="5" id="KW-0325">Glycoprotein</keyword>
<evidence type="ECO:0000313" key="10">
    <source>
        <dbReference type="EMBL" id="KAJ6222949.1"/>
    </source>
</evidence>
<dbReference type="EMBL" id="JAPWDV010000001">
    <property type="protein sequence ID" value="KAJ6222949.1"/>
    <property type="molecule type" value="Genomic_DNA"/>
</dbReference>
<dbReference type="GO" id="GO:0006357">
    <property type="term" value="P:regulation of transcription by RNA polymerase II"/>
    <property type="evidence" value="ECO:0007669"/>
    <property type="project" value="TreeGrafter"/>
</dbReference>
<dbReference type="FunFam" id="2.10.25.10:FF:000020">
    <property type="entry name" value="Latent-transforming growth factor beta-binding protein 1"/>
    <property type="match status" value="1"/>
</dbReference>
<dbReference type="Gene3D" id="2.60.40.2170">
    <property type="entry name" value="Wnt, WIF domain"/>
    <property type="match status" value="1"/>
</dbReference>
<keyword evidence="6" id="KW-1015">Disulfide bond</keyword>
<dbReference type="Proteomes" id="UP001142055">
    <property type="component" value="Chromosome 1"/>
</dbReference>
<dbReference type="PROSITE" id="PS50814">
    <property type="entry name" value="WIF"/>
    <property type="match status" value="1"/>
</dbReference>
<feature type="disulfide bond" evidence="6">
    <location>
        <begin position="590"/>
        <end position="600"/>
    </location>
</feature>
<dbReference type="InterPro" id="IPR039223">
    <property type="entry name" value="AATF/Bfr2"/>
</dbReference>